<sequence length="141" mass="15823">MEFIWKQPNEDLSACFSCRKTVFCEEQGFSADGEFDKIDAQAVHVLCLHDGVPCGTARLFWDNKPTIHAGRICLLKEMRGDGNGLKLLDELAKKAKELGASRMILGAQCRAMGFYEKAGYRPFGEVFDDEGCPHQMMEKLL</sequence>
<dbReference type="InterPro" id="IPR039143">
    <property type="entry name" value="GNPNAT1-like"/>
</dbReference>
<dbReference type="InterPro" id="IPR016181">
    <property type="entry name" value="Acyl_CoA_acyltransferase"/>
</dbReference>
<reference evidence="2" key="1">
    <citation type="submission" date="2020-08" db="EMBL/GenBank/DDBJ databases">
        <authorList>
            <person name="Cejkova D."/>
            <person name="Kubasova T."/>
            <person name="Jahodarova E."/>
            <person name="Rychlik I."/>
        </authorList>
    </citation>
    <scope>NUCLEOTIDE SEQUENCE</scope>
    <source>
        <strain evidence="2">An559</strain>
    </source>
</reference>
<dbReference type="PANTHER" id="PTHR13355">
    <property type="entry name" value="GLUCOSAMINE 6-PHOSPHATE N-ACETYLTRANSFERASE"/>
    <property type="match status" value="1"/>
</dbReference>
<dbReference type="GO" id="GO:0008080">
    <property type="term" value="F:N-acetyltransferase activity"/>
    <property type="evidence" value="ECO:0007669"/>
    <property type="project" value="TreeGrafter"/>
</dbReference>
<name>A0A938X9T3_9FIRM</name>
<organism evidence="2 3">
    <name type="scientific">Merdimmobilis hominis</name>
    <dbReference type="NCBI Taxonomy" id="2897707"/>
    <lineage>
        <taxon>Bacteria</taxon>
        <taxon>Bacillati</taxon>
        <taxon>Bacillota</taxon>
        <taxon>Clostridia</taxon>
        <taxon>Eubacteriales</taxon>
        <taxon>Oscillospiraceae</taxon>
        <taxon>Merdimmobilis</taxon>
    </lineage>
</organism>
<comment type="caution">
    <text evidence="2">The sequence shown here is derived from an EMBL/GenBank/DDBJ whole genome shotgun (WGS) entry which is preliminary data.</text>
</comment>
<dbReference type="CDD" id="cd04301">
    <property type="entry name" value="NAT_SF"/>
    <property type="match status" value="1"/>
</dbReference>
<evidence type="ECO:0000259" key="1">
    <source>
        <dbReference type="PROSITE" id="PS51186"/>
    </source>
</evidence>
<dbReference type="AlphaFoldDB" id="A0A938X9T3"/>
<reference evidence="2" key="2">
    <citation type="journal article" date="2021" name="Sci. Rep.">
        <title>The distribution of antibiotic resistance genes in chicken gut microbiota commensals.</title>
        <authorList>
            <person name="Juricova H."/>
            <person name="Matiasovicova J."/>
            <person name="Kubasova T."/>
            <person name="Cejkova D."/>
            <person name="Rychlik I."/>
        </authorList>
    </citation>
    <scope>NUCLEOTIDE SEQUENCE</scope>
    <source>
        <strain evidence="2">An559</strain>
    </source>
</reference>
<dbReference type="Pfam" id="PF13673">
    <property type="entry name" value="Acetyltransf_10"/>
    <property type="match status" value="1"/>
</dbReference>
<dbReference type="PROSITE" id="PS51186">
    <property type="entry name" value="GNAT"/>
    <property type="match status" value="1"/>
</dbReference>
<dbReference type="Gene3D" id="3.40.630.30">
    <property type="match status" value="1"/>
</dbReference>
<feature type="domain" description="N-acetyltransferase" evidence="1">
    <location>
        <begin position="2"/>
        <end position="141"/>
    </location>
</feature>
<proteinExistence type="predicted"/>
<gene>
    <name evidence="2" type="ORF">H6A12_11375</name>
</gene>
<keyword evidence="3" id="KW-1185">Reference proteome</keyword>
<protein>
    <submittedName>
        <fullName evidence="2">GNAT family N-acetyltransferase</fullName>
    </submittedName>
</protein>
<dbReference type="InterPro" id="IPR000182">
    <property type="entry name" value="GNAT_dom"/>
</dbReference>
<accession>A0A938X9T3</accession>
<evidence type="ECO:0000313" key="2">
    <source>
        <dbReference type="EMBL" id="MBM6921750.1"/>
    </source>
</evidence>
<dbReference type="SUPFAM" id="SSF55729">
    <property type="entry name" value="Acyl-CoA N-acyltransferases (Nat)"/>
    <property type="match status" value="1"/>
</dbReference>
<dbReference type="Proteomes" id="UP000774750">
    <property type="component" value="Unassembled WGS sequence"/>
</dbReference>
<dbReference type="RefSeq" id="WP_204447970.1">
    <property type="nucleotide sequence ID" value="NZ_JACJKY010000025.1"/>
</dbReference>
<dbReference type="EMBL" id="JACJKY010000025">
    <property type="protein sequence ID" value="MBM6921750.1"/>
    <property type="molecule type" value="Genomic_DNA"/>
</dbReference>
<evidence type="ECO:0000313" key="3">
    <source>
        <dbReference type="Proteomes" id="UP000774750"/>
    </source>
</evidence>